<dbReference type="InterPro" id="IPR029036">
    <property type="entry name" value="P5CR_dimer"/>
</dbReference>
<comment type="pathway">
    <text evidence="4">Amino-acid biosynthesis; L-proline biosynthesis; L-proline from L-glutamate 5-semialdehyde: step 1/1.</text>
</comment>
<accession>A0A023D175</accession>
<dbReference type="SUPFAM" id="SSF48179">
    <property type="entry name" value="6-phosphogluconate dehydrogenase C-terminal domain-like"/>
    <property type="match status" value="1"/>
</dbReference>
<reference evidence="7 8" key="2">
    <citation type="journal article" date="2014" name="FEMS Microbiol. Lett.">
        <title>Draft genomic DNA sequence of the facultatively methylotrophic bacterium Acidomonas methanolica type strain MB58.</title>
        <authorList>
            <person name="Higashiura N."/>
            <person name="Hadano H."/>
            <person name="Hirakawa H."/>
            <person name="Matsutani M."/>
            <person name="Takabe S."/>
            <person name="Matsushita K."/>
            <person name="Azuma Y."/>
        </authorList>
    </citation>
    <scope>NUCLEOTIDE SEQUENCE [LARGE SCALE GENOMIC DNA]</scope>
    <source>
        <strain evidence="7 8">MB58</strain>
    </source>
</reference>
<sequence>MGGALWSGWERSDIAPSVILDRHCASPAPPHRVARTPEEIPAGFRPEFVVLAVKPGGAEQAVAAVAPWLEGATLLSVMAGRRCGGLRAAARAAGHDAPVIRAMPNMPSSIGRGVTGVYAEPEIGLVRTMQAEALMRAVGQVAWVEREEQLDLVTALSGSGPAYVYLLAELLEQIGVTHGLPPDTARLLARGTVAGAGAVLDASATDAATLRRNVTSPNGTTAAALNVLMQPDAWPDSLARAIAAATARAAELAR</sequence>
<dbReference type="GO" id="GO:0004735">
    <property type="term" value="F:pyrroline-5-carboxylate reductase activity"/>
    <property type="evidence" value="ECO:0007669"/>
    <property type="project" value="UniProtKB-UniRule"/>
</dbReference>
<keyword evidence="2 4" id="KW-0521">NADP</keyword>
<comment type="catalytic activity">
    <reaction evidence="4">
        <text>L-proline + NAD(+) = (S)-1-pyrroline-5-carboxylate + NADH + 2 H(+)</text>
        <dbReference type="Rhea" id="RHEA:14105"/>
        <dbReference type="ChEBI" id="CHEBI:15378"/>
        <dbReference type="ChEBI" id="CHEBI:17388"/>
        <dbReference type="ChEBI" id="CHEBI:57540"/>
        <dbReference type="ChEBI" id="CHEBI:57945"/>
        <dbReference type="ChEBI" id="CHEBI:60039"/>
        <dbReference type="EC" id="1.5.1.2"/>
    </reaction>
</comment>
<comment type="similarity">
    <text evidence="1 4">Belongs to the pyrroline-5-carboxylate reductase family.</text>
</comment>
<dbReference type="Gene3D" id="3.40.50.720">
    <property type="entry name" value="NAD(P)-binding Rossmann-like Domain"/>
    <property type="match status" value="1"/>
</dbReference>
<organism evidence="7 8">
    <name type="scientific">Acidomonas methanolica NBRC 104435</name>
    <dbReference type="NCBI Taxonomy" id="1231351"/>
    <lineage>
        <taxon>Bacteria</taxon>
        <taxon>Pseudomonadati</taxon>
        <taxon>Pseudomonadota</taxon>
        <taxon>Alphaproteobacteria</taxon>
        <taxon>Acetobacterales</taxon>
        <taxon>Acetobacteraceae</taxon>
        <taxon>Acidomonas</taxon>
    </lineage>
</organism>
<dbReference type="UniPathway" id="UPA00098">
    <property type="reaction ID" value="UER00361"/>
</dbReference>
<dbReference type="InterPro" id="IPR008927">
    <property type="entry name" value="6-PGluconate_DH-like_C_sf"/>
</dbReference>
<dbReference type="Gene3D" id="1.10.3730.10">
    <property type="entry name" value="ProC C-terminal domain-like"/>
    <property type="match status" value="1"/>
</dbReference>
<dbReference type="EC" id="1.5.1.2" evidence="4"/>
<dbReference type="PANTHER" id="PTHR11645">
    <property type="entry name" value="PYRROLINE-5-CARBOXYLATE REDUCTASE"/>
    <property type="match status" value="1"/>
</dbReference>
<dbReference type="Proteomes" id="UP000019760">
    <property type="component" value="Unassembled WGS sequence"/>
</dbReference>
<evidence type="ECO:0000256" key="2">
    <source>
        <dbReference type="ARBA" id="ARBA00022857"/>
    </source>
</evidence>
<dbReference type="EMBL" id="BAND01000006">
    <property type="protein sequence ID" value="GAJ27814.1"/>
    <property type="molecule type" value="Genomic_DNA"/>
</dbReference>
<evidence type="ECO:0000256" key="1">
    <source>
        <dbReference type="ARBA" id="ARBA00005525"/>
    </source>
</evidence>
<evidence type="ECO:0000256" key="3">
    <source>
        <dbReference type="ARBA" id="ARBA00023002"/>
    </source>
</evidence>
<dbReference type="AlphaFoldDB" id="A0A023D175"/>
<dbReference type="HAMAP" id="MF_01925">
    <property type="entry name" value="P5C_reductase"/>
    <property type="match status" value="1"/>
</dbReference>
<proteinExistence type="inferred from homology"/>
<evidence type="ECO:0000313" key="7">
    <source>
        <dbReference type="EMBL" id="GAJ27814.1"/>
    </source>
</evidence>
<name>A0A023D175_ACIMT</name>
<evidence type="ECO:0000256" key="4">
    <source>
        <dbReference type="HAMAP-Rule" id="MF_01925"/>
    </source>
</evidence>
<gene>
    <name evidence="4" type="primary">proC</name>
    <name evidence="7" type="ORF">Amme_006_045</name>
</gene>
<comment type="function">
    <text evidence="4">Catalyzes the reduction of 1-pyrroline-5-carboxylate (PCA) to L-proline.</text>
</comment>
<dbReference type="InterPro" id="IPR000304">
    <property type="entry name" value="Pyrroline-COOH_reductase"/>
</dbReference>
<protein>
    <recommendedName>
        <fullName evidence="4">Pyrroline-5-carboxylate reductase</fullName>
        <shortName evidence="4">P5C reductase</shortName>
        <shortName evidence="4">P5CR</shortName>
        <ecNumber evidence="4">1.5.1.2</ecNumber>
    </recommendedName>
    <alternativeName>
        <fullName evidence="4">PCA reductase</fullName>
    </alternativeName>
</protein>
<evidence type="ECO:0000256" key="5">
    <source>
        <dbReference type="PIRSR" id="PIRSR000193-1"/>
    </source>
</evidence>
<evidence type="ECO:0000259" key="6">
    <source>
        <dbReference type="Pfam" id="PF14748"/>
    </source>
</evidence>
<dbReference type="PANTHER" id="PTHR11645:SF0">
    <property type="entry name" value="PYRROLINE-5-CARBOXYLATE REDUCTASE 3"/>
    <property type="match status" value="1"/>
</dbReference>
<dbReference type="InterPro" id="IPR036291">
    <property type="entry name" value="NAD(P)-bd_dom_sf"/>
</dbReference>
<feature type="binding site" evidence="5">
    <location>
        <begin position="52"/>
        <end position="55"/>
    </location>
    <ligand>
        <name>NADP(+)</name>
        <dbReference type="ChEBI" id="CHEBI:58349"/>
    </ligand>
</feature>
<dbReference type="GO" id="GO:0005737">
    <property type="term" value="C:cytoplasm"/>
    <property type="evidence" value="ECO:0007669"/>
    <property type="project" value="UniProtKB-SubCell"/>
</dbReference>
<keyword evidence="4" id="KW-0641">Proline biosynthesis</keyword>
<evidence type="ECO:0000313" key="8">
    <source>
        <dbReference type="Proteomes" id="UP000019760"/>
    </source>
</evidence>
<dbReference type="GO" id="GO:0055129">
    <property type="term" value="P:L-proline biosynthetic process"/>
    <property type="evidence" value="ECO:0007669"/>
    <property type="project" value="UniProtKB-UniRule"/>
</dbReference>
<keyword evidence="4" id="KW-0028">Amino-acid biosynthesis</keyword>
<keyword evidence="3 4" id="KW-0560">Oxidoreductase</keyword>
<dbReference type="Pfam" id="PF14748">
    <property type="entry name" value="P5CR_dimer"/>
    <property type="match status" value="1"/>
</dbReference>
<comment type="caution">
    <text evidence="7">The sequence shown here is derived from an EMBL/GenBank/DDBJ whole genome shotgun (WGS) entry which is preliminary data.</text>
</comment>
<feature type="domain" description="Pyrroline-5-carboxylate reductase dimerisation" evidence="6">
    <location>
        <begin position="147"/>
        <end position="252"/>
    </location>
</feature>
<dbReference type="PIRSF" id="PIRSF000193">
    <property type="entry name" value="Pyrrol-5-carb_rd"/>
    <property type="match status" value="1"/>
</dbReference>
<reference evidence="8" key="1">
    <citation type="journal article" date="2014" name="FEMS Microbiol. Lett.">
        <title>Draft Genomic DNA Sequence of the Facultatively Methylotrophic Bacterium Acidomonas methanolica type strain MB58.</title>
        <authorList>
            <person name="Higashiura N."/>
            <person name="Hadano H."/>
            <person name="Hirakawa H."/>
            <person name="Matsutani M."/>
            <person name="Takabe S."/>
            <person name="Matsushita K."/>
            <person name="Azuma Y."/>
        </authorList>
    </citation>
    <scope>NUCLEOTIDE SEQUENCE [LARGE SCALE GENOMIC DNA]</scope>
    <source>
        <strain evidence="8">MB58</strain>
    </source>
</reference>
<keyword evidence="4" id="KW-0963">Cytoplasm</keyword>
<comment type="catalytic activity">
    <reaction evidence="4">
        <text>L-proline + NADP(+) = (S)-1-pyrroline-5-carboxylate + NADPH + 2 H(+)</text>
        <dbReference type="Rhea" id="RHEA:14109"/>
        <dbReference type="ChEBI" id="CHEBI:15378"/>
        <dbReference type="ChEBI" id="CHEBI:17388"/>
        <dbReference type="ChEBI" id="CHEBI:57783"/>
        <dbReference type="ChEBI" id="CHEBI:58349"/>
        <dbReference type="ChEBI" id="CHEBI:60039"/>
        <dbReference type="EC" id="1.5.1.2"/>
    </reaction>
</comment>
<dbReference type="FunFam" id="1.10.3730.10:FF:000001">
    <property type="entry name" value="Pyrroline-5-carboxylate reductase"/>
    <property type="match status" value="1"/>
</dbReference>
<comment type="subcellular location">
    <subcellularLocation>
        <location evidence="4">Cytoplasm</location>
    </subcellularLocation>
</comment>
<keyword evidence="8" id="KW-1185">Reference proteome</keyword>
<dbReference type="SUPFAM" id="SSF51735">
    <property type="entry name" value="NAD(P)-binding Rossmann-fold domains"/>
    <property type="match status" value="1"/>
</dbReference>